<gene>
    <name evidence="1" type="ORF">RPERSI_LOCUS9067</name>
</gene>
<proteinExistence type="predicted"/>
<keyword evidence="2" id="KW-1185">Reference proteome</keyword>
<accession>A0ACA9NX03</accession>
<name>A0ACA9NX03_9GLOM</name>
<dbReference type="EMBL" id="CAJVQC010016817">
    <property type="protein sequence ID" value="CAG8680001.1"/>
    <property type="molecule type" value="Genomic_DNA"/>
</dbReference>
<evidence type="ECO:0000313" key="2">
    <source>
        <dbReference type="Proteomes" id="UP000789920"/>
    </source>
</evidence>
<protein>
    <submittedName>
        <fullName evidence="1">29247_t:CDS:1</fullName>
    </submittedName>
</protein>
<feature type="non-terminal residue" evidence="1">
    <location>
        <position position="1"/>
    </location>
</feature>
<sequence>SRMNRVRDSRHGDEISEKYVVSRMNRVRDSRHGDEMSEKYAVVMMTLKKKKKSNAIQWKSCTPEQIERNSILDHKINRMNRVRDSRHGDEISENTLS</sequence>
<comment type="caution">
    <text evidence="1">The sequence shown here is derived from an EMBL/GenBank/DDBJ whole genome shotgun (WGS) entry which is preliminary data.</text>
</comment>
<dbReference type="Proteomes" id="UP000789920">
    <property type="component" value="Unassembled WGS sequence"/>
</dbReference>
<evidence type="ECO:0000313" key="1">
    <source>
        <dbReference type="EMBL" id="CAG8680001.1"/>
    </source>
</evidence>
<organism evidence="1 2">
    <name type="scientific">Racocetra persica</name>
    <dbReference type="NCBI Taxonomy" id="160502"/>
    <lineage>
        <taxon>Eukaryota</taxon>
        <taxon>Fungi</taxon>
        <taxon>Fungi incertae sedis</taxon>
        <taxon>Mucoromycota</taxon>
        <taxon>Glomeromycotina</taxon>
        <taxon>Glomeromycetes</taxon>
        <taxon>Diversisporales</taxon>
        <taxon>Gigasporaceae</taxon>
        <taxon>Racocetra</taxon>
    </lineage>
</organism>
<reference evidence="1" key="1">
    <citation type="submission" date="2021-06" db="EMBL/GenBank/DDBJ databases">
        <authorList>
            <person name="Kallberg Y."/>
            <person name="Tangrot J."/>
            <person name="Rosling A."/>
        </authorList>
    </citation>
    <scope>NUCLEOTIDE SEQUENCE</scope>
    <source>
        <strain evidence="1">MA461A</strain>
    </source>
</reference>